<proteinExistence type="predicted"/>
<gene>
    <name evidence="1" type="ORF">H8N03_09035</name>
</gene>
<organism evidence="1 2">
    <name type="scientific">Ramlibacter cellulosilyticus</name>
    <dbReference type="NCBI Taxonomy" id="2764187"/>
    <lineage>
        <taxon>Bacteria</taxon>
        <taxon>Pseudomonadati</taxon>
        <taxon>Pseudomonadota</taxon>
        <taxon>Betaproteobacteria</taxon>
        <taxon>Burkholderiales</taxon>
        <taxon>Comamonadaceae</taxon>
        <taxon>Ramlibacter</taxon>
    </lineage>
</organism>
<evidence type="ECO:0000313" key="1">
    <source>
        <dbReference type="EMBL" id="MBC5783085.1"/>
    </source>
</evidence>
<name>A0A923SAS0_9BURK</name>
<sequence length="119" mass="13476">MSASQAPALDAVALQLLAALEEYGRDAERMVANWPDLDTYREVSAQAETLRMYCATLSEARVQWVELLIAHAELVHHLWRGQYGHGETDGRTLADVRDRHAQCVAALREVCQRFIDRRA</sequence>
<comment type="caution">
    <text evidence="1">The sequence shown here is derived from an EMBL/GenBank/DDBJ whole genome shotgun (WGS) entry which is preliminary data.</text>
</comment>
<accession>A0A923SAS0</accession>
<dbReference type="AlphaFoldDB" id="A0A923SAS0"/>
<protein>
    <submittedName>
        <fullName evidence="1">Uncharacterized protein</fullName>
    </submittedName>
</protein>
<dbReference type="RefSeq" id="WP_187075840.1">
    <property type="nucleotide sequence ID" value="NZ_JACORT010000003.1"/>
</dbReference>
<dbReference type="EMBL" id="JACORT010000003">
    <property type="protein sequence ID" value="MBC5783085.1"/>
    <property type="molecule type" value="Genomic_DNA"/>
</dbReference>
<dbReference type="Proteomes" id="UP000608513">
    <property type="component" value="Unassembled WGS sequence"/>
</dbReference>
<evidence type="ECO:0000313" key="2">
    <source>
        <dbReference type="Proteomes" id="UP000608513"/>
    </source>
</evidence>
<keyword evidence="2" id="KW-1185">Reference proteome</keyword>
<reference evidence="1" key="1">
    <citation type="submission" date="2020-08" db="EMBL/GenBank/DDBJ databases">
        <title>Ramlibacter sp. USB13 16S ribosomal RNA gene genome sequencing and assembly.</title>
        <authorList>
            <person name="Kang M."/>
        </authorList>
    </citation>
    <scope>NUCLEOTIDE SEQUENCE</scope>
    <source>
        <strain evidence="1">USB13</strain>
    </source>
</reference>